<dbReference type="Gene3D" id="2.60.40.10">
    <property type="entry name" value="Immunoglobulins"/>
    <property type="match status" value="1"/>
</dbReference>
<dbReference type="NCBIfam" id="NF012200">
    <property type="entry name" value="choice_anch_D"/>
    <property type="match status" value="1"/>
</dbReference>
<keyword evidence="4" id="KW-1185">Reference proteome</keyword>
<reference evidence="3 4" key="1">
    <citation type="journal article" date="2022" name="Front. Microbiol.">
        <title>High genomic differentiation and limited gene flow indicate recent cryptic speciation within the genus Laspinema (cyanobacteria).</title>
        <authorList>
            <person name="Stanojkovic A."/>
            <person name="Skoupy S."/>
            <person name="Skaloud P."/>
            <person name="Dvorak P."/>
        </authorList>
    </citation>
    <scope>NUCLEOTIDE SEQUENCE [LARGE SCALE GENOMIC DNA]</scope>
    <source>
        <strain evidence="3 4">D2a</strain>
    </source>
</reference>
<feature type="compositionally biased region" description="Pro residues" evidence="1">
    <location>
        <begin position="312"/>
        <end position="321"/>
    </location>
</feature>
<dbReference type="InterPro" id="IPR011049">
    <property type="entry name" value="Serralysin-like_metalloprot_C"/>
</dbReference>
<feature type="region of interest" description="Disordered" evidence="1">
    <location>
        <begin position="312"/>
        <end position="346"/>
    </location>
</feature>
<dbReference type="Pfam" id="PF13448">
    <property type="entry name" value="DUF4114"/>
    <property type="match status" value="1"/>
</dbReference>
<dbReference type="InterPro" id="IPR025193">
    <property type="entry name" value="DUF4114"/>
</dbReference>
<dbReference type="RefSeq" id="WP_368008366.1">
    <property type="nucleotide sequence ID" value="NZ_JAMXFF010000039.1"/>
</dbReference>
<evidence type="ECO:0000313" key="3">
    <source>
        <dbReference type="EMBL" id="MCT7968886.1"/>
    </source>
</evidence>
<evidence type="ECO:0000259" key="2">
    <source>
        <dbReference type="Pfam" id="PF13448"/>
    </source>
</evidence>
<feature type="compositionally biased region" description="Pro residues" evidence="1">
    <location>
        <begin position="329"/>
        <end position="346"/>
    </location>
</feature>
<proteinExistence type="predicted"/>
<gene>
    <name evidence="3" type="ORF">NG799_21485</name>
</gene>
<organism evidence="3 4">
    <name type="scientific">Laspinema palackyanum D2a</name>
    <dbReference type="NCBI Taxonomy" id="2953684"/>
    <lineage>
        <taxon>Bacteria</taxon>
        <taxon>Bacillati</taxon>
        <taxon>Cyanobacteriota</taxon>
        <taxon>Cyanophyceae</taxon>
        <taxon>Oscillatoriophycideae</taxon>
        <taxon>Oscillatoriales</taxon>
        <taxon>Laspinemataceae</taxon>
        <taxon>Laspinema</taxon>
        <taxon>Laspinema palackyanum</taxon>
    </lineage>
</organism>
<protein>
    <submittedName>
        <fullName evidence="3">Choice-of-anchor D domain-containing protein</fullName>
    </submittedName>
</protein>
<accession>A0ABT2MZK7</accession>
<name>A0ABT2MZK7_9CYAN</name>
<dbReference type="Proteomes" id="UP001525890">
    <property type="component" value="Unassembled WGS sequence"/>
</dbReference>
<dbReference type="SUPFAM" id="SSF51120">
    <property type="entry name" value="beta-Roll"/>
    <property type="match status" value="1"/>
</dbReference>
<dbReference type="EMBL" id="JAMXFF010000039">
    <property type="protein sequence ID" value="MCT7968886.1"/>
    <property type="molecule type" value="Genomic_DNA"/>
</dbReference>
<sequence length="1452" mass="152508">MITPITQLNIAGGANTDHQGQSFTATENGTINEIAVSLSSSFEGNLLIYPSNNGSGVGSQKGIPAYEQTGVVLPGGFGWKTVKLNTPYTVTSGQNYSFIFEGLGSFSYADTDVYAGGSYIFNYGNVQANQDLAFFINPPEIDIKGNNISIANNAWSPSTMDGTDFGYTTNIASPIVKTFTIENLGSSNLSLSGGPVVTLTGPNSSNFTVNTLGVDTIGAGQSTTFEITFTPWVSGPSTAQISIASNDLDEGNYVFSVQGNGPSGPSPLDPGMMFPPPPPPPEPLEPIGTPGVVLPPDPILTPDPIYPTPPVEPVPTSPTPTDPIIQPDPIAPTQPVEPVPTSPTPTDPIVTPVPIAPTEPVVTDPTPTEPIIGTTPIAPTQPVVTQPTPTAPIIQPDPIAPTQPVVTQPTPTAPIIQPDLLASTPPVVTQPTPTAPIIQPDLLAPTPPVVTQPTPTEPIIQPDLLAPTPPVVTQPTPTEPIIGPTPTVPVAPPSEPAEQNPPGVFVVGNEGQINVEFLFDGSSNIAEMAVFSVEGMENLAIGSTEYMQEAARRALSRSSEGHVVISDRWQGARFSDTFNDFRDFNWNGGAYQGRQNFAMTPGTNFAMMLLPHGTVEDVLSDANRLQGVRVPLFSTQSTQGQMVDLTGEGNTFGWDDQSLNGNSFQTPDYKDIIFKIEGATGEALPVDDLIVSSSDWRNLPLGQNIVNYAQTGVSMTPDPGFFFPPFMPMFWGFQGWAMDGYIANAEIFFDANKNGLRDENEAVGKTDENGLFKFEASLEAFDSNGNGKLDASEGHIVVVGGIDTANGLPLETPLKATPDSLMVSLLTTITADLIDEGLSPFEANDKVKQALSLPDNVDLSTFDPIAATEQNIAGGAAINLSMVQVQNLVTQTAALIDGASSLSRADIAGMVVKSLANSLQSVTRFDVTSSAQLQTVIEAAAQKVQESDPSVNLDELRTMASSAAQVMAAANQQIAEAVANGGTDINGAIALVQKVSLDGTTKDFLAAGSGELSLEELVAKNTGDGLTSRITAIAETEALTQNNQTPEFNIKASGQINPVSNPILPGLLGGSSEDAETAATAQNSVSTDRNTSALQTAIDVAKTLFDADYYVAQNADVALAIQNGTIPSAIAHFAAFGFAEGRVPSPLFGQTYLTQNADVAEAVATGAFPSGFAHFIKFGFAEGRFPSSSLKDLETLYLSQNPDAAESISQGTATNGLEHLVMVGLAEGRNPFPAFEVLAATFDSAFYAEQNADVVAAVEKGSFKSVLEHFVLFGMNEGRNPSRSFSNSNYLANNLDVAQAVNQGTVRSGYAHLMSHGFAEGRLSGTLSTIGMRGLSHSGNQANPVADILTGEAIASELIGGSRVDTFLLGDANQVFYGNFTQQGATKIVNFNPTEDFIQLPGSANDYQLVSTPAGMPTGMAIVQPQGDRTELIALVQDVASLSLQESYFSFV</sequence>
<feature type="domain" description="DUF4114" evidence="2">
    <location>
        <begin position="599"/>
        <end position="678"/>
    </location>
</feature>
<comment type="caution">
    <text evidence="3">The sequence shown here is derived from an EMBL/GenBank/DDBJ whole genome shotgun (WGS) entry which is preliminary data.</text>
</comment>
<evidence type="ECO:0000256" key="1">
    <source>
        <dbReference type="SAM" id="MobiDB-lite"/>
    </source>
</evidence>
<dbReference type="InterPro" id="IPR013783">
    <property type="entry name" value="Ig-like_fold"/>
</dbReference>
<evidence type="ECO:0000313" key="4">
    <source>
        <dbReference type="Proteomes" id="UP001525890"/>
    </source>
</evidence>